<organism evidence="2 3">
    <name type="scientific">Paenibacillus germinis</name>
    <dbReference type="NCBI Taxonomy" id="2654979"/>
    <lineage>
        <taxon>Bacteria</taxon>
        <taxon>Bacillati</taxon>
        <taxon>Bacillota</taxon>
        <taxon>Bacilli</taxon>
        <taxon>Bacillales</taxon>
        <taxon>Paenibacillaceae</taxon>
        <taxon>Paenibacillus</taxon>
    </lineage>
</organism>
<gene>
    <name evidence="2" type="ORF">GC102_33440</name>
</gene>
<evidence type="ECO:0000256" key="1">
    <source>
        <dbReference type="SAM" id="Phobius"/>
    </source>
</evidence>
<evidence type="ECO:0000313" key="2">
    <source>
        <dbReference type="EMBL" id="NOU90597.1"/>
    </source>
</evidence>
<comment type="caution">
    <text evidence="2">The sequence shown here is derived from an EMBL/GenBank/DDBJ whole genome shotgun (WGS) entry which is preliminary data.</text>
</comment>
<feature type="transmembrane region" description="Helical" evidence="1">
    <location>
        <begin position="6"/>
        <end position="21"/>
    </location>
</feature>
<dbReference type="Proteomes" id="UP000658690">
    <property type="component" value="Unassembled WGS sequence"/>
</dbReference>
<keyword evidence="1" id="KW-0812">Transmembrane</keyword>
<evidence type="ECO:0000313" key="3">
    <source>
        <dbReference type="Proteomes" id="UP000658690"/>
    </source>
</evidence>
<feature type="transmembrane region" description="Helical" evidence="1">
    <location>
        <begin position="33"/>
        <end position="50"/>
    </location>
</feature>
<protein>
    <submittedName>
        <fullName evidence="2">Uncharacterized protein</fullName>
    </submittedName>
</protein>
<sequence length="80" mass="9529">MVQKIMMLIVIYIAIFAYDFLKLKNTSSRERLVYGMLMIAALYPSLIYALELRWPNLDEWFHFFLKEPAKRIVESVKLPS</sequence>
<keyword evidence="3" id="KW-1185">Reference proteome</keyword>
<keyword evidence="1" id="KW-1133">Transmembrane helix</keyword>
<keyword evidence="1" id="KW-0472">Membrane</keyword>
<proteinExistence type="predicted"/>
<dbReference type="RefSeq" id="WP_171693362.1">
    <property type="nucleotide sequence ID" value="NZ_WHOC01000175.1"/>
</dbReference>
<name>A0ABX1ZBX2_9BACL</name>
<dbReference type="EMBL" id="WHOC01000175">
    <property type="protein sequence ID" value="NOU90597.1"/>
    <property type="molecule type" value="Genomic_DNA"/>
</dbReference>
<reference evidence="2 3" key="1">
    <citation type="submission" date="2019-10" db="EMBL/GenBank/DDBJ databases">
        <title>Description of Paenibacillus choica sp. nov.</title>
        <authorList>
            <person name="Carlier A."/>
            <person name="Qi S."/>
        </authorList>
    </citation>
    <scope>NUCLEOTIDE SEQUENCE [LARGE SCALE GENOMIC DNA]</scope>
    <source>
        <strain evidence="2 3">LMG 31460</strain>
    </source>
</reference>
<accession>A0ABX1ZBX2</accession>